<comment type="miscellaneous">
    <text evidence="15">Bacitracin is thought to be involved in the inhibition of peptidoglycan synthesis by sequestering undecaprenyl diphosphate, thereby reducing the pool of lipid carrier available.</text>
</comment>
<evidence type="ECO:0000256" key="13">
    <source>
        <dbReference type="ARBA" id="ARBA00032932"/>
    </source>
</evidence>
<dbReference type="GO" id="GO:0005886">
    <property type="term" value="C:plasma membrane"/>
    <property type="evidence" value="ECO:0007669"/>
    <property type="project" value="UniProtKB-SubCell"/>
</dbReference>
<proteinExistence type="inferred from homology"/>
<accession>A0A137XMM1</accession>
<dbReference type="Pfam" id="PF02673">
    <property type="entry name" value="BacA"/>
    <property type="match status" value="1"/>
</dbReference>
<evidence type="ECO:0000256" key="5">
    <source>
        <dbReference type="ARBA" id="ARBA00022475"/>
    </source>
</evidence>
<evidence type="ECO:0000256" key="9">
    <source>
        <dbReference type="ARBA" id="ARBA00022989"/>
    </source>
</evidence>
<comment type="function">
    <text evidence="15">Catalyzes the dephosphorylation of undecaprenyl diphosphate (UPP). Confers resistance to bacitracin.</text>
</comment>
<comment type="catalytic activity">
    <reaction evidence="14 15">
        <text>di-trans,octa-cis-undecaprenyl diphosphate + H2O = di-trans,octa-cis-undecaprenyl phosphate + phosphate + H(+)</text>
        <dbReference type="Rhea" id="RHEA:28094"/>
        <dbReference type="ChEBI" id="CHEBI:15377"/>
        <dbReference type="ChEBI" id="CHEBI:15378"/>
        <dbReference type="ChEBI" id="CHEBI:43474"/>
        <dbReference type="ChEBI" id="CHEBI:58405"/>
        <dbReference type="ChEBI" id="CHEBI:60392"/>
        <dbReference type="EC" id="3.6.1.27"/>
    </reaction>
</comment>
<evidence type="ECO:0000313" key="19">
    <source>
        <dbReference type="Proteomes" id="UP000075680"/>
    </source>
</evidence>
<evidence type="ECO:0000256" key="1">
    <source>
        <dbReference type="ARBA" id="ARBA00004651"/>
    </source>
</evidence>
<dbReference type="GO" id="GO:0050380">
    <property type="term" value="F:undecaprenyl-diphosphatase activity"/>
    <property type="evidence" value="ECO:0007669"/>
    <property type="project" value="UniProtKB-UniRule"/>
</dbReference>
<evidence type="ECO:0000256" key="11">
    <source>
        <dbReference type="ARBA" id="ARBA00023251"/>
    </source>
</evidence>
<keyword evidence="8 15" id="KW-0378">Hydrolase</keyword>
<keyword evidence="9 15" id="KW-1133">Transmembrane helix</keyword>
<keyword evidence="6" id="KW-0997">Cell inner membrane</keyword>
<feature type="transmembrane region" description="Helical" evidence="15">
    <location>
        <begin position="219"/>
        <end position="240"/>
    </location>
</feature>
<comment type="similarity">
    <text evidence="2 15">Belongs to the UppP family.</text>
</comment>
<keyword evidence="15" id="KW-0573">Peptidoglycan synthesis</keyword>
<comment type="caution">
    <text evidence="16">The sequence shown here is derived from an EMBL/GenBank/DDBJ whole genome shotgun (WGS) entry which is preliminary data.</text>
</comment>
<comment type="subcellular location">
    <subcellularLocation>
        <location evidence="1 15">Cell membrane</location>
        <topology evidence="1 15">Multi-pass membrane protein</topology>
    </subcellularLocation>
</comment>
<feature type="transmembrane region" description="Helical" evidence="15">
    <location>
        <begin position="85"/>
        <end position="104"/>
    </location>
</feature>
<dbReference type="PATRIC" id="fig|52133.18.peg.3227"/>
<evidence type="ECO:0000256" key="12">
    <source>
        <dbReference type="ARBA" id="ARBA00032707"/>
    </source>
</evidence>
<dbReference type="GO" id="GO:0009252">
    <property type="term" value="P:peptidoglycan biosynthetic process"/>
    <property type="evidence" value="ECO:0007669"/>
    <property type="project" value="UniProtKB-KW"/>
</dbReference>
<evidence type="ECO:0000256" key="7">
    <source>
        <dbReference type="ARBA" id="ARBA00022692"/>
    </source>
</evidence>
<dbReference type="RefSeq" id="WP_004881415.1">
    <property type="nucleotide sequence ID" value="NZ_BCLZ01000014.1"/>
</dbReference>
<dbReference type="PANTHER" id="PTHR30622:SF3">
    <property type="entry name" value="UNDECAPRENYL-DIPHOSPHATASE"/>
    <property type="match status" value="1"/>
</dbReference>
<evidence type="ECO:0000256" key="2">
    <source>
        <dbReference type="ARBA" id="ARBA00010621"/>
    </source>
</evidence>
<dbReference type="GO" id="GO:0071555">
    <property type="term" value="P:cell wall organization"/>
    <property type="evidence" value="ECO:0007669"/>
    <property type="project" value="UniProtKB-KW"/>
</dbReference>
<protein>
    <recommendedName>
        <fullName evidence="4 15">Undecaprenyl-diphosphatase</fullName>
        <ecNumber evidence="3 15">3.6.1.27</ecNumber>
    </recommendedName>
    <alternativeName>
        <fullName evidence="13 15">Bacitracin resistance protein</fullName>
    </alternativeName>
    <alternativeName>
        <fullName evidence="12 15">Undecaprenyl pyrophosphate phosphatase</fullName>
    </alternativeName>
</protein>
<dbReference type="Proteomes" id="UP000075544">
    <property type="component" value="Unassembled WGS sequence"/>
</dbReference>
<dbReference type="NCBIfam" id="NF001390">
    <property type="entry name" value="PRK00281.1-4"/>
    <property type="match status" value="1"/>
</dbReference>
<dbReference type="GO" id="GO:0046677">
    <property type="term" value="P:response to antibiotic"/>
    <property type="evidence" value="ECO:0007669"/>
    <property type="project" value="UniProtKB-UniRule"/>
</dbReference>
<evidence type="ECO:0000256" key="10">
    <source>
        <dbReference type="ARBA" id="ARBA00023136"/>
    </source>
</evidence>
<evidence type="ECO:0000313" key="18">
    <source>
        <dbReference type="Proteomes" id="UP000075544"/>
    </source>
</evidence>
<dbReference type="AlphaFoldDB" id="A0A150HK63"/>
<organism evidence="16 19">
    <name type="scientific">Acinetobacter venetianus</name>
    <dbReference type="NCBI Taxonomy" id="52133"/>
    <lineage>
        <taxon>Bacteria</taxon>
        <taxon>Pseudomonadati</taxon>
        <taxon>Pseudomonadota</taxon>
        <taxon>Gammaproteobacteria</taxon>
        <taxon>Moraxellales</taxon>
        <taxon>Moraxellaceae</taxon>
        <taxon>Acinetobacter</taxon>
    </lineage>
</organism>
<keyword evidence="15" id="KW-0133">Cell shape</keyword>
<evidence type="ECO:0000256" key="8">
    <source>
        <dbReference type="ARBA" id="ARBA00022801"/>
    </source>
</evidence>
<dbReference type="PANTHER" id="PTHR30622">
    <property type="entry name" value="UNDECAPRENYL-DIPHOSPHATASE"/>
    <property type="match status" value="1"/>
</dbReference>
<name>A0A150HK63_9GAMM</name>
<reference evidence="18 19" key="1">
    <citation type="journal article" date="2016" name="Sci. Rep.">
        <title>Genomic and phenotypic characterization of the species Acinetobacter venetianus.</title>
        <authorList>
            <person name="Fondi M."/>
            <person name="Maida I."/>
            <person name="Perrin E."/>
            <person name="Orlandini V."/>
            <person name="La Torre L."/>
            <person name="Bosi E."/>
            <person name="Negroni A."/>
            <person name="Zanaroli G."/>
            <person name="Fava F."/>
            <person name="Decorosi F."/>
            <person name="Giovannetti L."/>
            <person name="Viti C."/>
            <person name="Vaneechoutte M."/>
            <person name="Dijkshoorn L."/>
            <person name="Fani R."/>
        </authorList>
    </citation>
    <scope>NUCLEOTIDE SEQUENCE [LARGE SCALE GENOMIC DNA]</scope>
    <source>
        <strain evidence="17 18">LUH13518</strain>
        <strain evidence="16 19">LUH5627</strain>
    </source>
</reference>
<accession>A0A150HK63</accession>
<feature type="transmembrane region" description="Helical" evidence="15">
    <location>
        <begin position="47"/>
        <end position="65"/>
    </location>
</feature>
<evidence type="ECO:0000256" key="6">
    <source>
        <dbReference type="ARBA" id="ARBA00022519"/>
    </source>
</evidence>
<evidence type="ECO:0000313" key="16">
    <source>
        <dbReference type="EMBL" id="KXZ64080.1"/>
    </source>
</evidence>
<keyword evidence="11 15" id="KW-0046">Antibiotic resistance</keyword>
<dbReference type="NCBIfam" id="NF001389">
    <property type="entry name" value="PRK00281.1-2"/>
    <property type="match status" value="1"/>
</dbReference>
<gene>
    <name evidence="16" type="primary">uppP_1</name>
    <name evidence="15" type="synonym">uppP</name>
    <name evidence="17" type="ORF">AVENLUH13518_01469</name>
    <name evidence="16" type="ORF">AVENLUH5627_03147</name>
</gene>
<dbReference type="EC" id="3.6.1.27" evidence="3 15"/>
<dbReference type="GO" id="GO:0008360">
    <property type="term" value="P:regulation of cell shape"/>
    <property type="evidence" value="ECO:0007669"/>
    <property type="project" value="UniProtKB-KW"/>
</dbReference>
<dbReference type="Proteomes" id="UP000075680">
    <property type="component" value="Unassembled WGS sequence"/>
</dbReference>
<evidence type="ECO:0000256" key="14">
    <source>
        <dbReference type="ARBA" id="ARBA00047594"/>
    </source>
</evidence>
<sequence>MDLLLLFKAAIMGLVEGITEFLPISSTGHLILAGQLLDFWTVEKRDMFAVAVQIGAIAAVIYEYWGKLWGALIGALKGQEQGRRLSLNLIIASIPIVIIGLTFGDVVKAYLFNAITVAIALIVGGFIILWAERRQHQIVTQEVDDLTFKQATLIGLIQCLALFPGTSRSGSTIIGSLFLGVSRKAAAEFSFFLGIPVLMGAGLLDMYKMRHELHSNDMLVLAVGIIVAFISALIVIRALIRYVSKHDFTAFAYYRIIFGLFILATWWTGWVHW</sequence>
<evidence type="ECO:0000256" key="15">
    <source>
        <dbReference type="HAMAP-Rule" id="MF_01006"/>
    </source>
</evidence>
<feature type="transmembrane region" description="Helical" evidence="15">
    <location>
        <begin position="110"/>
        <end position="131"/>
    </location>
</feature>
<feature type="transmembrane region" description="Helical" evidence="15">
    <location>
        <begin position="189"/>
        <end position="207"/>
    </location>
</feature>
<keyword evidence="10 15" id="KW-0472">Membrane</keyword>
<dbReference type="NCBIfam" id="TIGR00753">
    <property type="entry name" value="undec_PP_bacA"/>
    <property type="match status" value="1"/>
</dbReference>
<keyword evidence="5 15" id="KW-1003">Cell membrane</keyword>
<dbReference type="EMBL" id="JRUE01000235">
    <property type="protein sequence ID" value="KXZ64080.1"/>
    <property type="molecule type" value="Genomic_DNA"/>
</dbReference>
<feature type="transmembrane region" description="Helical" evidence="15">
    <location>
        <begin position="252"/>
        <end position="270"/>
    </location>
</feature>
<keyword evidence="7 15" id="KW-0812">Transmembrane</keyword>
<dbReference type="HAMAP" id="MF_01006">
    <property type="entry name" value="Undec_diphosphatase"/>
    <property type="match status" value="1"/>
</dbReference>
<evidence type="ECO:0000313" key="17">
    <source>
        <dbReference type="EMBL" id="KXZ71024.1"/>
    </source>
</evidence>
<evidence type="ECO:0000256" key="4">
    <source>
        <dbReference type="ARBA" id="ARBA00021581"/>
    </source>
</evidence>
<dbReference type="EMBL" id="JRHX01000042">
    <property type="protein sequence ID" value="KXZ71024.1"/>
    <property type="molecule type" value="Genomic_DNA"/>
</dbReference>
<dbReference type="GeneID" id="58195779"/>
<dbReference type="InterPro" id="IPR003824">
    <property type="entry name" value="UppP"/>
</dbReference>
<keyword evidence="15" id="KW-0961">Cell wall biogenesis/degradation</keyword>
<evidence type="ECO:0000256" key="3">
    <source>
        <dbReference type="ARBA" id="ARBA00012374"/>
    </source>
</evidence>